<name>A0A1F8BA02_9BACT</name>
<reference evidence="1 2" key="1">
    <citation type="journal article" date="2016" name="Nat. Commun.">
        <title>Thousands of microbial genomes shed light on interconnected biogeochemical processes in an aquifer system.</title>
        <authorList>
            <person name="Anantharaman K."/>
            <person name="Brown C.T."/>
            <person name="Hug L.A."/>
            <person name="Sharon I."/>
            <person name="Castelle C.J."/>
            <person name="Probst A.J."/>
            <person name="Thomas B.C."/>
            <person name="Singh A."/>
            <person name="Wilkins M.J."/>
            <person name="Karaoz U."/>
            <person name="Brodie E.L."/>
            <person name="Williams K.H."/>
            <person name="Hubbard S.S."/>
            <person name="Banfield J.F."/>
        </authorList>
    </citation>
    <scope>NUCLEOTIDE SEQUENCE [LARGE SCALE GENOMIC DNA]</scope>
</reference>
<evidence type="ECO:0000313" key="1">
    <source>
        <dbReference type="EMBL" id="OGM60872.1"/>
    </source>
</evidence>
<dbReference type="Proteomes" id="UP000176404">
    <property type="component" value="Unassembled WGS sequence"/>
</dbReference>
<protein>
    <submittedName>
        <fullName evidence="1">Uncharacterized protein</fullName>
    </submittedName>
</protein>
<dbReference type="AlphaFoldDB" id="A0A1F8BA02"/>
<sequence>MTGTKILRNKNLHPLDDYFYFQRIASLRAQLAGIHPNVCPTPEAQMVERRATDDWLRNEIHPNKEILKNNREVLG</sequence>
<gene>
    <name evidence="1" type="ORF">A2892_04425</name>
</gene>
<accession>A0A1F8BA02</accession>
<dbReference type="STRING" id="1802517.A2892_04425"/>
<organism evidence="1 2">
    <name type="scientific">Candidatus Woesebacteria bacterium RIFCSPLOWO2_01_FULL_39_10b</name>
    <dbReference type="NCBI Taxonomy" id="1802517"/>
    <lineage>
        <taxon>Bacteria</taxon>
        <taxon>Candidatus Woeseibacteriota</taxon>
    </lineage>
</organism>
<comment type="caution">
    <text evidence="1">The sequence shown here is derived from an EMBL/GenBank/DDBJ whole genome shotgun (WGS) entry which is preliminary data.</text>
</comment>
<dbReference type="EMBL" id="MGHD01000002">
    <property type="protein sequence ID" value="OGM60872.1"/>
    <property type="molecule type" value="Genomic_DNA"/>
</dbReference>
<proteinExistence type="predicted"/>
<evidence type="ECO:0000313" key="2">
    <source>
        <dbReference type="Proteomes" id="UP000176404"/>
    </source>
</evidence>